<gene>
    <name evidence="1" type="ORF">HNR53_003675</name>
</gene>
<dbReference type="EMBL" id="JACHGK010000015">
    <property type="protein sequence ID" value="MBB6447008.1"/>
    <property type="molecule type" value="Genomic_DNA"/>
</dbReference>
<comment type="caution">
    <text evidence="1">The sequence shown here is derived from an EMBL/GenBank/DDBJ whole genome shotgun (WGS) entry which is preliminary data.</text>
</comment>
<sequence length="96" mass="11058">MGFLTIGIGLAVAVYFLCEGFFKNIKNPGSKNEFESLENDEQELIKANELHQYLGITKEDVRELMKAHSDIPHISINGKTYYAKEKVREWLFNMSD</sequence>
<keyword evidence="2" id="KW-1185">Reference proteome</keyword>
<evidence type="ECO:0000313" key="1">
    <source>
        <dbReference type="EMBL" id="MBB6447008.1"/>
    </source>
</evidence>
<reference evidence="1 2" key="1">
    <citation type="submission" date="2020-08" db="EMBL/GenBank/DDBJ databases">
        <title>Genomic Encyclopedia of Type Strains, Phase IV (KMG-IV): sequencing the most valuable type-strain genomes for metagenomic binning, comparative biology and taxonomic classification.</title>
        <authorList>
            <person name="Goeker M."/>
        </authorList>
    </citation>
    <scope>NUCLEOTIDE SEQUENCE [LARGE SCALE GENOMIC DNA]</scope>
    <source>
        <strain evidence="1 2">DSM 5391</strain>
    </source>
</reference>
<protein>
    <submittedName>
        <fullName evidence="1">DNA-directed RNA polymerase specialized sigma subunit</fullName>
    </submittedName>
</protein>
<dbReference type="AlphaFoldDB" id="A0A7X0HUD5"/>
<accession>A0A7X0HUD5</accession>
<keyword evidence="1" id="KW-0804">Transcription</keyword>
<organism evidence="1 2">
    <name type="scientific">Bacillus benzoevorans</name>
    <dbReference type="NCBI Taxonomy" id="1456"/>
    <lineage>
        <taxon>Bacteria</taxon>
        <taxon>Bacillati</taxon>
        <taxon>Bacillota</taxon>
        <taxon>Bacilli</taxon>
        <taxon>Bacillales</taxon>
        <taxon>Bacillaceae</taxon>
        <taxon>Bacillus</taxon>
    </lineage>
</organism>
<name>A0A7X0HUD5_9BACI</name>
<proteinExistence type="predicted"/>
<keyword evidence="1" id="KW-0240">DNA-directed RNA polymerase</keyword>
<dbReference type="GO" id="GO:0000428">
    <property type="term" value="C:DNA-directed RNA polymerase complex"/>
    <property type="evidence" value="ECO:0007669"/>
    <property type="project" value="UniProtKB-KW"/>
</dbReference>
<dbReference type="RefSeq" id="WP_184528532.1">
    <property type="nucleotide sequence ID" value="NZ_JACHGK010000015.1"/>
</dbReference>
<evidence type="ECO:0000313" key="2">
    <source>
        <dbReference type="Proteomes" id="UP000531594"/>
    </source>
</evidence>
<dbReference type="Proteomes" id="UP000531594">
    <property type="component" value="Unassembled WGS sequence"/>
</dbReference>